<gene>
    <name evidence="6" type="ORF">SAMN05216353_10889</name>
</gene>
<accession>A0A1I2LB03</accession>
<dbReference type="AlphaFoldDB" id="A0A1I2LB03"/>
<feature type="domain" description="Flagellar basal body rod protein N-terminal" evidence="3">
    <location>
        <begin position="5"/>
        <end position="35"/>
    </location>
</feature>
<dbReference type="InterPro" id="IPR053967">
    <property type="entry name" value="LlgE_F_G-like_D1"/>
</dbReference>
<dbReference type="SUPFAM" id="SSF117143">
    <property type="entry name" value="Flagellar hook protein flgE"/>
    <property type="match status" value="1"/>
</dbReference>
<proteinExistence type="inferred from homology"/>
<dbReference type="RefSeq" id="WP_089751331.1">
    <property type="nucleotide sequence ID" value="NZ_FOOG01000008.1"/>
</dbReference>
<dbReference type="Pfam" id="PF06429">
    <property type="entry name" value="Flg_bbr_C"/>
    <property type="match status" value="1"/>
</dbReference>
<feature type="domain" description="Flagellar basal-body/hook protein C-terminal" evidence="4">
    <location>
        <begin position="225"/>
        <end position="268"/>
    </location>
</feature>
<keyword evidence="6" id="KW-0966">Cell projection</keyword>
<evidence type="ECO:0000256" key="1">
    <source>
        <dbReference type="ARBA" id="ARBA00009677"/>
    </source>
</evidence>
<dbReference type="GO" id="GO:0071978">
    <property type="term" value="P:bacterial-type flagellum-dependent swarming motility"/>
    <property type="evidence" value="ECO:0007669"/>
    <property type="project" value="TreeGrafter"/>
</dbReference>
<dbReference type="Pfam" id="PF22692">
    <property type="entry name" value="LlgE_F_G_D1"/>
    <property type="match status" value="1"/>
</dbReference>
<keyword evidence="2" id="KW-0975">Bacterial flagellum</keyword>
<evidence type="ECO:0000259" key="4">
    <source>
        <dbReference type="Pfam" id="PF06429"/>
    </source>
</evidence>
<dbReference type="InterPro" id="IPR001444">
    <property type="entry name" value="Flag_bb_rod_N"/>
</dbReference>
<keyword evidence="6" id="KW-0969">Cilium</keyword>
<dbReference type="PANTHER" id="PTHR30435">
    <property type="entry name" value="FLAGELLAR PROTEIN"/>
    <property type="match status" value="1"/>
</dbReference>
<dbReference type="EMBL" id="FOOG01000008">
    <property type="protein sequence ID" value="SFF76572.1"/>
    <property type="molecule type" value="Genomic_DNA"/>
</dbReference>
<feature type="domain" description="Flagellar hook protein FlgE/F/G-like D1" evidence="5">
    <location>
        <begin position="114"/>
        <end position="176"/>
    </location>
</feature>
<keyword evidence="6" id="KW-0282">Flagellum</keyword>
<organism evidence="6 7">
    <name type="scientific">Halobacillus alkaliphilus</name>
    <dbReference type="NCBI Taxonomy" id="396056"/>
    <lineage>
        <taxon>Bacteria</taxon>
        <taxon>Bacillati</taxon>
        <taxon>Bacillota</taxon>
        <taxon>Bacilli</taxon>
        <taxon>Bacillales</taxon>
        <taxon>Bacillaceae</taxon>
        <taxon>Halobacillus</taxon>
    </lineage>
</organism>
<dbReference type="InterPro" id="IPR037925">
    <property type="entry name" value="FlgE/F/G-like"/>
</dbReference>
<evidence type="ECO:0000259" key="3">
    <source>
        <dbReference type="Pfam" id="PF00460"/>
    </source>
</evidence>
<dbReference type="Pfam" id="PF00460">
    <property type="entry name" value="Flg_bb_rod"/>
    <property type="match status" value="1"/>
</dbReference>
<dbReference type="InterPro" id="IPR020013">
    <property type="entry name" value="Flagellar_FlgE/F/G"/>
</dbReference>
<evidence type="ECO:0000313" key="6">
    <source>
        <dbReference type="EMBL" id="SFF76572.1"/>
    </source>
</evidence>
<comment type="similarity">
    <text evidence="1 2">Belongs to the flagella basal body rod proteins family.</text>
</comment>
<dbReference type="InterPro" id="IPR010930">
    <property type="entry name" value="Flg_bb/hook_C_dom"/>
</dbReference>
<reference evidence="7" key="1">
    <citation type="submission" date="2016-10" db="EMBL/GenBank/DDBJ databases">
        <authorList>
            <person name="Varghese N."/>
            <person name="Submissions S."/>
        </authorList>
    </citation>
    <scope>NUCLEOTIDE SEQUENCE [LARGE SCALE GENOMIC DNA]</scope>
    <source>
        <strain evidence="7">FP5</strain>
    </source>
</reference>
<evidence type="ECO:0000259" key="5">
    <source>
        <dbReference type="Pfam" id="PF22692"/>
    </source>
</evidence>
<sequence length="275" mass="30365">MLRGFYTAASGMLANQRMQETLSNNMSNVNTPGYKADQGTMRAFPELLIEQMGSRKSPGFTSSRNIPVQHPVGSLNTGVYMQEAVPAFTQGDLRETGVGTDLALLQRNVPDESGSVFFDVQNEAGEPRYTRNGNFTVDGEGFLTTNQGNYVLDQSGNPIETNGMEFDVSEEGIITVDGQAIPLGLSYSPAAEEMVKEGEGLYRLGEDGTQLIDVREDETLEVDVKQNFLESSNVNSALTMTEMMNTYRSFEMNQRVLKAYDQSMQKTVTEIARLR</sequence>
<dbReference type="NCBIfam" id="TIGR03506">
    <property type="entry name" value="FlgEFG_subfam"/>
    <property type="match status" value="1"/>
</dbReference>
<dbReference type="PROSITE" id="PS00588">
    <property type="entry name" value="FLAGELLA_BB_ROD"/>
    <property type="match status" value="1"/>
</dbReference>
<protein>
    <submittedName>
        <fullName evidence="6">Flagellar basal-body rod protein FlgG</fullName>
    </submittedName>
</protein>
<dbReference type="GO" id="GO:0009425">
    <property type="term" value="C:bacterial-type flagellum basal body"/>
    <property type="evidence" value="ECO:0007669"/>
    <property type="project" value="UniProtKB-SubCell"/>
</dbReference>
<comment type="subcellular location">
    <subcellularLocation>
        <location evidence="2">Bacterial flagellum basal body</location>
    </subcellularLocation>
</comment>
<dbReference type="PANTHER" id="PTHR30435:SF19">
    <property type="entry name" value="FLAGELLAR BASAL-BODY ROD PROTEIN FLGG"/>
    <property type="match status" value="1"/>
</dbReference>
<dbReference type="InterPro" id="IPR019776">
    <property type="entry name" value="Flagellar_basal_body_rod_CS"/>
</dbReference>
<dbReference type="Proteomes" id="UP000198897">
    <property type="component" value="Unassembled WGS sequence"/>
</dbReference>
<dbReference type="OrthoDB" id="9800375at2"/>
<name>A0A1I2LB03_9BACI</name>
<keyword evidence="7" id="KW-1185">Reference proteome</keyword>
<evidence type="ECO:0000313" key="7">
    <source>
        <dbReference type="Proteomes" id="UP000198897"/>
    </source>
</evidence>
<evidence type="ECO:0000256" key="2">
    <source>
        <dbReference type="RuleBase" id="RU362116"/>
    </source>
</evidence>